<protein>
    <submittedName>
        <fullName evidence="1">Uncharacterized protein</fullName>
    </submittedName>
</protein>
<proteinExistence type="predicted"/>
<sequence length="67" mass="7683">MRPRSVEIGLPITLLQKIDTDPTQLCIDRLKESSRQLPLDHQSHTYAWLQNIVRADARRQGAMIVTS</sequence>
<organism evidence="1">
    <name type="scientific">Brassica cretica</name>
    <name type="common">Mustard</name>
    <dbReference type="NCBI Taxonomy" id="69181"/>
    <lineage>
        <taxon>Eukaryota</taxon>
        <taxon>Viridiplantae</taxon>
        <taxon>Streptophyta</taxon>
        <taxon>Embryophyta</taxon>
        <taxon>Tracheophyta</taxon>
        <taxon>Spermatophyta</taxon>
        <taxon>Magnoliopsida</taxon>
        <taxon>eudicotyledons</taxon>
        <taxon>Gunneridae</taxon>
        <taxon>Pentapetalae</taxon>
        <taxon>rosids</taxon>
        <taxon>malvids</taxon>
        <taxon>Brassicales</taxon>
        <taxon>Brassicaceae</taxon>
        <taxon>Brassiceae</taxon>
        <taxon>Brassica</taxon>
    </lineage>
</organism>
<accession>A0A8S9KAJ0</accession>
<comment type="caution">
    <text evidence="1">The sequence shown here is derived from an EMBL/GenBank/DDBJ whole genome shotgun (WGS) entry which is preliminary data.</text>
</comment>
<dbReference type="EMBL" id="QGKY02000190">
    <property type="protein sequence ID" value="KAF2591694.1"/>
    <property type="molecule type" value="Genomic_DNA"/>
</dbReference>
<reference evidence="1" key="1">
    <citation type="submission" date="2019-12" db="EMBL/GenBank/DDBJ databases">
        <title>Genome sequencing and annotation of Brassica cretica.</title>
        <authorList>
            <person name="Studholme D.J."/>
            <person name="Sarris P.F."/>
        </authorList>
    </citation>
    <scope>NUCLEOTIDE SEQUENCE</scope>
    <source>
        <strain evidence="2">PFS-001/15</strain>
        <strain evidence="1">PFS-102/07</strain>
        <tissue evidence="1">Leaf</tissue>
    </source>
</reference>
<evidence type="ECO:0000313" key="2">
    <source>
        <dbReference type="EMBL" id="KAF2620412.1"/>
    </source>
</evidence>
<gene>
    <name evidence="2" type="ORF">F2Q68_00040987</name>
    <name evidence="1" type="ORF">F2Q70_00040292</name>
</gene>
<name>A0A8S9KAJ0_BRACR</name>
<dbReference type="AlphaFoldDB" id="A0A8S9KAJ0"/>
<evidence type="ECO:0000313" key="1">
    <source>
        <dbReference type="EMBL" id="KAF2591694.1"/>
    </source>
</evidence>
<dbReference type="EMBL" id="QGKW02000007">
    <property type="protein sequence ID" value="KAF2620412.1"/>
    <property type="molecule type" value="Genomic_DNA"/>
</dbReference>
<dbReference type="Proteomes" id="UP000712281">
    <property type="component" value="Unassembled WGS sequence"/>
</dbReference>